<proteinExistence type="predicted"/>
<gene>
    <name evidence="2" type="ORF">KME28_20525</name>
</gene>
<keyword evidence="1" id="KW-0812">Transmembrane</keyword>
<organism evidence="2 3">
    <name type="scientific">Pelatocladus maniniholoensis HA4357-MV3</name>
    <dbReference type="NCBI Taxonomy" id="1117104"/>
    <lineage>
        <taxon>Bacteria</taxon>
        <taxon>Bacillati</taxon>
        <taxon>Cyanobacteriota</taxon>
        <taxon>Cyanophyceae</taxon>
        <taxon>Nostocales</taxon>
        <taxon>Nostocaceae</taxon>
        <taxon>Pelatocladus</taxon>
    </lineage>
</organism>
<accession>A0A9E3HAH7</accession>
<name>A0A9E3HAH7_9NOST</name>
<evidence type="ECO:0000256" key="1">
    <source>
        <dbReference type="SAM" id="Phobius"/>
    </source>
</evidence>
<reference evidence="2" key="2">
    <citation type="journal article" date="2022" name="Microbiol. Resour. Announc.">
        <title>Metagenome Sequencing to Explore Phylogenomics of Terrestrial Cyanobacteria.</title>
        <authorList>
            <person name="Ward R.D."/>
            <person name="Stajich J.E."/>
            <person name="Johansen J.R."/>
            <person name="Huntemann M."/>
            <person name="Clum A."/>
            <person name="Foster B."/>
            <person name="Foster B."/>
            <person name="Roux S."/>
            <person name="Palaniappan K."/>
            <person name="Varghese N."/>
            <person name="Mukherjee S."/>
            <person name="Reddy T.B.K."/>
            <person name="Daum C."/>
            <person name="Copeland A."/>
            <person name="Chen I.A."/>
            <person name="Ivanova N.N."/>
            <person name="Kyrpides N.C."/>
            <person name="Shapiro N."/>
            <person name="Eloe-Fadrosh E.A."/>
            <person name="Pietrasiak N."/>
        </authorList>
    </citation>
    <scope>NUCLEOTIDE SEQUENCE</scope>
    <source>
        <strain evidence="2">HA4357-MV3</strain>
    </source>
</reference>
<evidence type="ECO:0000313" key="2">
    <source>
        <dbReference type="EMBL" id="MBW4434029.1"/>
    </source>
</evidence>
<dbReference type="Proteomes" id="UP000813215">
    <property type="component" value="Unassembled WGS sequence"/>
</dbReference>
<comment type="caution">
    <text evidence="2">The sequence shown here is derived from an EMBL/GenBank/DDBJ whole genome shotgun (WGS) entry which is preliminary data.</text>
</comment>
<dbReference type="EMBL" id="JAHHHW010000119">
    <property type="protein sequence ID" value="MBW4434029.1"/>
    <property type="molecule type" value="Genomic_DNA"/>
</dbReference>
<keyword evidence="1" id="KW-1133">Transmembrane helix</keyword>
<dbReference type="AlphaFoldDB" id="A0A9E3HAH7"/>
<keyword evidence="1" id="KW-0472">Membrane</keyword>
<sequence>MHKIAAFSTILSPSSDAIIPYFIALTFPYFGEILLLFYWIFKQIHGERYQLRQTFVYPAKWEVR</sequence>
<evidence type="ECO:0000313" key="3">
    <source>
        <dbReference type="Proteomes" id="UP000813215"/>
    </source>
</evidence>
<feature type="transmembrane region" description="Helical" evidence="1">
    <location>
        <begin position="18"/>
        <end position="41"/>
    </location>
</feature>
<protein>
    <submittedName>
        <fullName evidence="2">Uncharacterized protein</fullName>
    </submittedName>
</protein>
<reference evidence="2" key="1">
    <citation type="submission" date="2021-05" db="EMBL/GenBank/DDBJ databases">
        <authorList>
            <person name="Pietrasiak N."/>
            <person name="Ward R."/>
            <person name="Stajich J.E."/>
            <person name="Kurbessoian T."/>
        </authorList>
    </citation>
    <scope>NUCLEOTIDE SEQUENCE</scope>
    <source>
        <strain evidence="2">HA4357-MV3</strain>
    </source>
</reference>